<protein>
    <recommendedName>
        <fullName evidence="6">Septum formation inhibitor MinC C-terminal domain-containing protein</fullName>
    </recommendedName>
</protein>
<name>A0A5N3PDF4_9HYPH</name>
<dbReference type="OrthoDB" id="9794530at2"/>
<feature type="domain" description="Septum formation inhibitor MinC C-terminal" evidence="6">
    <location>
        <begin position="29"/>
        <end position="97"/>
    </location>
</feature>
<evidence type="ECO:0000259" key="6">
    <source>
        <dbReference type="Pfam" id="PF03775"/>
    </source>
</evidence>
<dbReference type="PANTHER" id="PTHR34108">
    <property type="entry name" value="SEPTUM SITE-DETERMINING PROTEIN MINC"/>
    <property type="match status" value="1"/>
</dbReference>
<dbReference type="InterPro" id="IPR005526">
    <property type="entry name" value="Septum_form_inhib_MinC_C"/>
</dbReference>
<sequence length="117" mass="12526">MRDWRADAELARVLLRSACCSRRICAQAAGGSIHIYGSLRGRAVAGYTGNSTARIFCRKFEAELVAVNGLYKTTDDLGSKFRNLPIQVRLDGDSLILTLLDPGAAGAGSAKNRAAVR</sequence>
<dbReference type="Pfam" id="PF03775">
    <property type="entry name" value="MinC_C"/>
    <property type="match status" value="1"/>
</dbReference>
<keyword evidence="4" id="KW-0131">Cell cycle</keyword>
<organism evidence="7 8">
    <name type="scientific">Microvirga brassicacearum</name>
    <dbReference type="NCBI Taxonomy" id="2580413"/>
    <lineage>
        <taxon>Bacteria</taxon>
        <taxon>Pseudomonadati</taxon>
        <taxon>Pseudomonadota</taxon>
        <taxon>Alphaproteobacteria</taxon>
        <taxon>Hyphomicrobiales</taxon>
        <taxon>Methylobacteriaceae</taxon>
        <taxon>Microvirga</taxon>
    </lineage>
</organism>
<gene>
    <name evidence="7" type="ORF">FEZ63_09105</name>
</gene>
<evidence type="ECO:0000256" key="5">
    <source>
        <dbReference type="ARBA" id="ARBA00025606"/>
    </source>
</evidence>
<evidence type="ECO:0000256" key="2">
    <source>
        <dbReference type="ARBA" id="ARBA00022618"/>
    </source>
</evidence>
<keyword evidence="2" id="KW-0132">Cell division</keyword>
<dbReference type="InterPro" id="IPR036145">
    <property type="entry name" value="MinC_C_sf"/>
</dbReference>
<dbReference type="GO" id="GO:0000917">
    <property type="term" value="P:division septum assembly"/>
    <property type="evidence" value="ECO:0007669"/>
    <property type="project" value="UniProtKB-KW"/>
</dbReference>
<comment type="caution">
    <text evidence="7">The sequence shown here is derived from an EMBL/GenBank/DDBJ whole genome shotgun (WGS) entry which is preliminary data.</text>
</comment>
<evidence type="ECO:0000256" key="3">
    <source>
        <dbReference type="ARBA" id="ARBA00023210"/>
    </source>
</evidence>
<dbReference type="InterPro" id="IPR016098">
    <property type="entry name" value="CAP/MinC_C"/>
</dbReference>
<keyword evidence="8" id="KW-1185">Reference proteome</keyword>
<accession>A0A5N3PDF4</accession>
<evidence type="ECO:0000313" key="7">
    <source>
        <dbReference type="EMBL" id="KAB0267768.1"/>
    </source>
</evidence>
<dbReference type="GO" id="GO:0000902">
    <property type="term" value="P:cell morphogenesis"/>
    <property type="evidence" value="ECO:0007669"/>
    <property type="project" value="InterPro"/>
</dbReference>
<evidence type="ECO:0000313" key="8">
    <source>
        <dbReference type="Proteomes" id="UP000325684"/>
    </source>
</evidence>
<evidence type="ECO:0000256" key="1">
    <source>
        <dbReference type="ARBA" id="ARBA00006291"/>
    </source>
</evidence>
<proteinExistence type="inferred from homology"/>
<dbReference type="SUPFAM" id="SSF63848">
    <property type="entry name" value="Cell-division inhibitor MinC, C-terminal domain"/>
    <property type="match status" value="1"/>
</dbReference>
<keyword evidence="3" id="KW-0717">Septation</keyword>
<dbReference type="InterPro" id="IPR013033">
    <property type="entry name" value="MinC"/>
</dbReference>
<comment type="function">
    <text evidence="5">Cell division inhibitor that blocks the formation of polar Z ring septums. Rapidly oscillates between the poles of the cell to destabilize FtsZ filaments that have formed before they mature into polar Z rings. Prevents FtsZ polymerization.</text>
</comment>
<dbReference type="PANTHER" id="PTHR34108:SF1">
    <property type="entry name" value="SEPTUM SITE-DETERMINING PROTEIN MINC"/>
    <property type="match status" value="1"/>
</dbReference>
<dbReference type="AlphaFoldDB" id="A0A5N3PDF4"/>
<dbReference type="GO" id="GO:1901891">
    <property type="term" value="P:regulation of cell septum assembly"/>
    <property type="evidence" value="ECO:0007669"/>
    <property type="project" value="InterPro"/>
</dbReference>
<dbReference type="Gene3D" id="2.160.20.70">
    <property type="match status" value="1"/>
</dbReference>
<reference evidence="7 8" key="1">
    <citation type="journal article" date="2019" name="Microorganisms">
        <title>Genome Insights into the Novel Species Microvirga brassicacearum, a Rapeseed Endophyte with Biotechnological Potential.</title>
        <authorList>
            <person name="Jimenez-Gomez A."/>
            <person name="Saati-Santamaria Z."/>
            <person name="Igual J.M."/>
            <person name="Rivas R."/>
            <person name="Mateos P.F."/>
            <person name="Garcia-Fraile P."/>
        </authorList>
    </citation>
    <scope>NUCLEOTIDE SEQUENCE [LARGE SCALE GENOMIC DNA]</scope>
    <source>
        <strain evidence="7 8">CDVBN77</strain>
    </source>
</reference>
<evidence type="ECO:0000256" key="4">
    <source>
        <dbReference type="ARBA" id="ARBA00023306"/>
    </source>
</evidence>
<dbReference type="Proteomes" id="UP000325684">
    <property type="component" value="Unassembled WGS sequence"/>
</dbReference>
<comment type="similarity">
    <text evidence="1">Belongs to the MinC family.</text>
</comment>
<dbReference type="EMBL" id="VCMV01000013">
    <property type="protein sequence ID" value="KAB0267768.1"/>
    <property type="molecule type" value="Genomic_DNA"/>
</dbReference>